<gene>
    <name evidence="2" type="ORF">LUZ61_016455</name>
</gene>
<dbReference type="SUPFAM" id="SSF53098">
    <property type="entry name" value="Ribonuclease H-like"/>
    <property type="match status" value="1"/>
</dbReference>
<dbReference type="PANTHER" id="PTHR23272">
    <property type="entry name" value="BED FINGER-RELATED"/>
    <property type="match status" value="1"/>
</dbReference>
<dbReference type="EMBL" id="JAMRDG010000002">
    <property type="protein sequence ID" value="KAJ3687291.1"/>
    <property type="molecule type" value="Genomic_DNA"/>
</dbReference>
<dbReference type="PANTHER" id="PTHR23272:SF161">
    <property type="entry name" value="ZINC FINGER BED DOMAIN-CONTAINING PROTEIN RICESLEEPER 1-LIKE"/>
    <property type="match status" value="1"/>
</dbReference>
<sequence>MKAPRYPILSIFVKDILASESAFSTSGRVISQVRNSLSDDTIEALLCCQNWLKASITENSNVISAPLRTIEEEDINVEGQ</sequence>
<feature type="domain" description="HAT C-terminal dimerisation" evidence="1">
    <location>
        <begin position="4"/>
        <end position="52"/>
    </location>
</feature>
<reference evidence="2 3" key="1">
    <citation type="journal article" date="2022" name="Cell">
        <title>Repeat-based holocentromeres influence genome architecture and karyotype evolution.</title>
        <authorList>
            <person name="Hofstatter P.G."/>
            <person name="Thangavel G."/>
            <person name="Lux T."/>
            <person name="Neumann P."/>
            <person name="Vondrak T."/>
            <person name="Novak P."/>
            <person name="Zhang M."/>
            <person name="Costa L."/>
            <person name="Castellani M."/>
            <person name="Scott A."/>
            <person name="Toegelov H."/>
            <person name="Fuchs J."/>
            <person name="Mata-Sucre Y."/>
            <person name="Dias Y."/>
            <person name="Vanzela A.L.L."/>
            <person name="Huettel B."/>
            <person name="Almeida C.C.S."/>
            <person name="Simkova H."/>
            <person name="Souza G."/>
            <person name="Pedrosa-Harand A."/>
            <person name="Macas J."/>
            <person name="Mayer K.F.X."/>
            <person name="Houben A."/>
            <person name="Marques A."/>
        </authorList>
    </citation>
    <scope>NUCLEOTIDE SEQUENCE [LARGE SCALE GENOMIC DNA]</scope>
    <source>
        <strain evidence="2">RhyTen1mFocal</strain>
    </source>
</reference>
<evidence type="ECO:0000313" key="2">
    <source>
        <dbReference type="EMBL" id="KAJ3687291.1"/>
    </source>
</evidence>
<dbReference type="InterPro" id="IPR008906">
    <property type="entry name" value="HATC_C_dom"/>
</dbReference>
<comment type="caution">
    <text evidence="2">The sequence shown here is derived from an EMBL/GenBank/DDBJ whole genome shotgun (WGS) entry which is preliminary data.</text>
</comment>
<evidence type="ECO:0000313" key="3">
    <source>
        <dbReference type="Proteomes" id="UP001210211"/>
    </source>
</evidence>
<proteinExistence type="predicted"/>
<dbReference type="AlphaFoldDB" id="A0AAD5Z5J8"/>
<name>A0AAD5Z5J8_9POAL</name>
<dbReference type="InterPro" id="IPR012337">
    <property type="entry name" value="RNaseH-like_sf"/>
</dbReference>
<dbReference type="Pfam" id="PF05699">
    <property type="entry name" value="Dimer_Tnp_hAT"/>
    <property type="match status" value="1"/>
</dbReference>
<dbReference type="Proteomes" id="UP001210211">
    <property type="component" value="Unassembled WGS sequence"/>
</dbReference>
<organism evidence="2 3">
    <name type="scientific">Rhynchospora tenuis</name>
    <dbReference type="NCBI Taxonomy" id="198213"/>
    <lineage>
        <taxon>Eukaryota</taxon>
        <taxon>Viridiplantae</taxon>
        <taxon>Streptophyta</taxon>
        <taxon>Embryophyta</taxon>
        <taxon>Tracheophyta</taxon>
        <taxon>Spermatophyta</taxon>
        <taxon>Magnoliopsida</taxon>
        <taxon>Liliopsida</taxon>
        <taxon>Poales</taxon>
        <taxon>Cyperaceae</taxon>
        <taxon>Cyperoideae</taxon>
        <taxon>Rhynchosporeae</taxon>
        <taxon>Rhynchospora</taxon>
    </lineage>
</organism>
<evidence type="ECO:0000259" key="1">
    <source>
        <dbReference type="Pfam" id="PF05699"/>
    </source>
</evidence>
<accession>A0AAD5Z5J8</accession>
<protein>
    <recommendedName>
        <fullName evidence="1">HAT C-terminal dimerisation domain-containing protein</fullName>
    </recommendedName>
</protein>
<keyword evidence="3" id="KW-1185">Reference proteome</keyword>
<dbReference type="GO" id="GO:0046983">
    <property type="term" value="F:protein dimerization activity"/>
    <property type="evidence" value="ECO:0007669"/>
    <property type="project" value="InterPro"/>
</dbReference>